<dbReference type="VEuPathDB" id="FungiDB:PV10_01239"/>
<evidence type="ECO:0000313" key="7">
    <source>
        <dbReference type="EMBL" id="KIV97489.1"/>
    </source>
</evidence>
<dbReference type="HOGENOM" id="CLU_064978_0_0_1"/>
<keyword evidence="4 5" id="KW-0539">Nucleus</keyword>
<reference evidence="7 8" key="1">
    <citation type="submission" date="2015-01" db="EMBL/GenBank/DDBJ databases">
        <title>The Genome Sequence of Exophiala mesophila CBS40295.</title>
        <authorList>
            <consortium name="The Broad Institute Genomics Platform"/>
            <person name="Cuomo C."/>
            <person name="de Hoog S."/>
            <person name="Gorbushina A."/>
            <person name="Stielow B."/>
            <person name="Teixiera M."/>
            <person name="Abouelleil A."/>
            <person name="Chapman S.B."/>
            <person name="Priest M."/>
            <person name="Young S.K."/>
            <person name="Wortman J."/>
            <person name="Nusbaum C."/>
            <person name="Birren B."/>
        </authorList>
    </citation>
    <scope>NUCLEOTIDE SEQUENCE [LARGE SCALE GENOMIC DNA]</scope>
    <source>
        <strain evidence="7 8">CBS 40295</strain>
    </source>
</reference>
<evidence type="ECO:0000256" key="4">
    <source>
        <dbReference type="ARBA" id="ARBA00023242"/>
    </source>
</evidence>
<keyword evidence="1 5" id="KW-0805">Transcription regulation</keyword>
<dbReference type="GO" id="GO:0005634">
    <property type="term" value="C:nucleus"/>
    <property type="evidence" value="ECO:0007669"/>
    <property type="project" value="UniProtKB-SubCell"/>
</dbReference>
<protein>
    <recommendedName>
        <fullName evidence="6">Alpha box domain-containing protein</fullName>
    </recommendedName>
</protein>
<dbReference type="PROSITE" id="PS51325">
    <property type="entry name" value="ALPHA_BOX"/>
    <property type="match status" value="1"/>
</dbReference>
<name>A0A0D1ZU97_EXOME</name>
<keyword evidence="2 5" id="KW-0238">DNA-binding</keyword>
<dbReference type="Pfam" id="PF04769">
    <property type="entry name" value="MATalpha_HMGbox"/>
    <property type="match status" value="1"/>
</dbReference>
<evidence type="ECO:0000256" key="1">
    <source>
        <dbReference type="ARBA" id="ARBA00023015"/>
    </source>
</evidence>
<dbReference type="EMBL" id="KN847520">
    <property type="protein sequence ID" value="KIV97489.1"/>
    <property type="molecule type" value="Genomic_DNA"/>
</dbReference>
<gene>
    <name evidence="7" type="ORF">PV10_01239</name>
</gene>
<comment type="subcellular location">
    <subcellularLocation>
        <location evidence="5">Nucleus</location>
    </subcellularLocation>
</comment>
<dbReference type="InterPro" id="IPR006856">
    <property type="entry name" value="MATalpha_HMGbox"/>
</dbReference>
<dbReference type="OrthoDB" id="5398665at2759"/>
<comment type="similarity">
    <text evidence="5">Belongs to the MATALPHA1 family.</text>
</comment>
<keyword evidence="3 5" id="KW-0804">Transcription</keyword>
<evidence type="ECO:0000256" key="2">
    <source>
        <dbReference type="ARBA" id="ARBA00023125"/>
    </source>
</evidence>
<dbReference type="AlphaFoldDB" id="A0A0D1ZU97"/>
<dbReference type="GeneID" id="27319084"/>
<evidence type="ECO:0000256" key="3">
    <source>
        <dbReference type="ARBA" id="ARBA00023163"/>
    </source>
</evidence>
<keyword evidence="8" id="KW-1185">Reference proteome</keyword>
<dbReference type="GO" id="GO:0008301">
    <property type="term" value="F:DNA binding, bending"/>
    <property type="evidence" value="ECO:0007669"/>
    <property type="project" value="InterPro"/>
</dbReference>
<accession>A0A0D1ZU97</accession>
<evidence type="ECO:0000256" key="5">
    <source>
        <dbReference type="RuleBase" id="RU003516"/>
    </source>
</evidence>
<organism evidence="7 8">
    <name type="scientific">Exophiala mesophila</name>
    <name type="common">Black yeast-like fungus</name>
    <dbReference type="NCBI Taxonomy" id="212818"/>
    <lineage>
        <taxon>Eukaryota</taxon>
        <taxon>Fungi</taxon>
        <taxon>Dikarya</taxon>
        <taxon>Ascomycota</taxon>
        <taxon>Pezizomycotina</taxon>
        <taxon>Eurotiomycetes</taxon>
        <taxon>Chaetothyriomycetidae</taxon>
        <taxon>Chaetothyriales</taxon>
        <taxon>Herpotrichiellaceae</taxon>
        <taxon>Exophiala</taxon>
    </lineage>
</organism>
<dbReference type="Proteomes" id="UP000054302">
    <property type="component" value="Unassembled WGS sequence"/>
</dbReference>
<proteinExistence type="inferred from homology"/>
<evidence type="ECO:0000313" key="8">
    <source>
        <dbReference type="Proteomes" id="UP000054302"/>
    </source>
</evidence>
<dbReference type="RefSeq" id="XP_016229063.1">
    <property type="nucleotide sequence ID" value="XM_016365414.1"/>
</dbReference>
<feature type="domain" description="Alpha box" evidence="6">
    <location>
        <begin position="70"/>
        <end position="124"/>
    </location>
</feature>
<evidence type="ECO:0000259" key="6">
    <source>
        <dbReference type="PROSITE" id="PS51325"/>
    </source>
</evidence>
<dbReference type="GO" id="GO:0045895">
    <property type="term" value="P:positive regulation of mating-type specific transcription, DNA-templated"/>
    <property type="evidence" value="ECO:0007669"/>
    <property type="project" value="InterPro"/>
</dbReference>
<sequence>MAATKAQLQATLSAIFENLTEAQLNDINKTLATLTAQNSKGLAADAMQPKNANKVSKPAARVLNSRGKKKTKRVLNGFICFRSYYGSVFKGKQMDKSGLLREMWAKEPRRNLFGLLGKAFSDLRDGHSESVSLEKFLETTIPLLPVVPADQYLVKMGWTVTTNEGKDAIRRVDGFDAAATNLEFPPQTNVSVHELVEHCYKQGLVDRDDCLSSTESAQSDPWNSLDYDITFATAPVPQQDFAEGVATTPEFETDAETNYITSAQATPSSVSSDHVPEGYLTIGAVTADQQAAYDQLEFGYHFHPDMEPVLGFDPRIIQDDFDPFDLDVSELFDFGKSGYQM</sequence>